<keyword evidence="1" id="KW-0129">CBS domain</keyword>
<proteinExistence type="predicted"/>
<dbReference type="Gene3D" id="3.10.580.10">
    <property type="entry name" value="CBS-domain"/>
    <property type="match status" value="1"/>
</dbReference>
<dbReference type="InterPro" id="IPR046342">
    <property type="entry name" value="CBS_dom_sf"/>
</dbReference>
<dbReference type="RefSeq" id="WP_244528878.1">
    <property type="nucleotide sequence ID" value="NZ_FOPM01000036.1"/>
</dbReference>
<dbReference type="InterPro" id="IPR000644">
    <property type="entry name" value="CBS_dom"/>
</dbReference>
<sequence>MAVDDASRRGAALHYIRMDRSVRDAVRLLAQPGTDALVVIDGHRDGEGAIIGLLTERDIFRAITARGLEILDALVWTVAKGDFATVEVGTAPSERLAAFCAHRTDRVAVMDGFALRSIETIWDCLAAPQGRGAVATP</sequence>
<feature type="domain" description="CBS" evidence="2">
    <location>
        <begin position="6"/>
        <end position="70"/>
    </location>
</feature>
<dbReference type="SMART" id="SM00116">
    <property type="entry name" value="CBS"/>
    <property type="match status" value="1"/>
</dbReference>
<accession>A0A1I2XCC4</accession>
<dbReference type="PROSITE" id="PS51371">
    <property type="entry name" value="CBS"/>
    <property type="match status" value="1"/>
</dbReference>
<dbReference type="Proteomes" id="UP000199229">
    <property type="component" value="Unassembled WGS sequence"/>
</dbReference>
<dbReference type="STRING" id="582675.SAMN05192565_13621"/>
<evidence type="ECO:0000256" key="1">
    <source>
        <dbReference type="PROSITE-ProRule" id="PRU00703"/>
    </source>
</evidence>
<evidence type="ECO:0000313" key="3">
    <source>
        <dbReference type="EMBL" id="SFH10697.1"/>
    </source>
</evidence>
<dbReference type="AlphaFoldDB" id="A0A1I2XCC4"/>
<organism evidence="3 4">
    <name type="scientific">Methylobacterium gossipiicola</name>
    <dbReference type="NCBI Taxonomy" id="582675"/>
    <lineage>
        <taxon>Bacteria</taxon>
        <taxon>Pseudomonadati</taxon>
        <taxon>Pseudomonadota</taxon>
        <taxon>Alphaproteobacteria</taxon>
        <taxon>Hyphomicrobiales</taxon>
        <taxon>Methylobacteriaceae</taxon>
        <taxon>Methylobacterium</taxon>
    </lineage>
</organism>
<protein>
    <submittedName>
        <fullName evidence="3">CBS domain-containing protein</fullName>
    </submittedName>
</protein>
<evidence type="ECO:0000259" key="2">
    <source>
        <dbReference type="PROSITE" id="PS51371"/>
    </source>
</evidence>
<evidence type="ECO:0000313" key="4">
    <source>
        <dbReference type="Proteomes" id="UP000199229"/>
    </source>
</evidence>
<name>A0A1I2XCC4_9HYPH</name>
<dbReference type="EMBL" id="FOPM01000036">
    <property type="protein sequence ID" value="SFH10697.1"/>
    <property type="molecule type" value="Genomic_DNA"/>
</dbReference>
<keyword evidence="4" id="KW-1185">Reference proteome</keyword>
<dbReference type="SUPFAM" id="SSF54631">
    <property type="entry name" value="CBS-domain pair"/>
    <property type="match status" value="1"/>
</dbReference>
<gene>
    <name evidence="3" type="ORF">SAMN05192565_13621</name>
</gene>
<dbReference type="Pfam" id="PF00571">
    <property type="entry name" value="CBS"/>
    <property type="match status" value="1"/>
</dbReference>
<reference evidence="4" key="1">
    <citation type="submission" date="2016-10" db="EMBL/GenBank/DDBJ databases">
        <authorList>
            <person name="Varghese N."/>
            <person name="Submissions S."/>
        </authorList>
    </citation>
    <scope>NUCLEOTIDE SEQUENCE [LARGE SCALE GENOMIC DNA]</scope>
    <source>
        <strain evidence="4">Gh-105</strain>
    </source>
</reference>